<keyword evidence="2" id="KW-1185">Reference proteome</keyword>
<sequence>MCTLLLTLVLLSLRSGLAQSSTQEAYIIQYFERRIHQLEERLITCEQNSLRLDQKINDVSAEVRSRLAGLGMHRTEMATWVESVAMRVERVERDVEYLESKIPNQPHVEVQEALIEQQIAEAQKQKVKFTIGTDCSTVLTSVKSLKIVKKADDIYGSWLKDPTKGSSKIYVFTGNKNDTLLEFQSLKGVAEERATQVNKIQLPFPWQGTGHTVYDGFVYYHKADTTNQILKVHLRNRTVNDSTLLPGAGRLPVYALTTHTFLDLAVDELGLWVIYADPESRNAESAFMICGTLYVVYNSRHGGRSSVECLYDIHDAVRSLESPMLFFPKRYTSHYSLHYHPKDKLLYGWDDGYQTIYKLDLKSL</sequence>
<proteinExistence type="predicted"/>
<evidence type="ECO:0000313" key="1">
    <source>
        <dbReference type="EMBL" id="KAJ8002789.1"/>
    </source>
</evidence>
<gene>
    <name evidence="1" type="ORF">DPEC_G00162610</name>
</gene>
<evidence type="ECO:0000313" key="2">
    <source>
        <dbReference type="Proteomes" id="UP001157502"/>
    </source>
</evidence>
<reference evidence="1" key="1">
    <citation type="submission" date="2021-05" db="EMBL/GenBank/DDBJ databases">
        <authorList>
            <person name="Pan Q."/>
            <person name="Jouanno E."/>
            <person name="Zahm M."/>
            <person name="Klopp C."/>
            <person name="Cabau C."/>
            <person name="Louis A."/>
            <person name="Berthelot C."/>
            <person name="Parey E."/>
            <person name="Roest Crollius H."/>
            <person name="Montfort J."/>
            <person name="Robinson-Rechavi M."/>
            <person name="Bouchez O."/>
            <person name="Lampietro C."/>
            <person name="Lopez Roques C."/>
            <person name="Donnadieu C."/>
            <person name="Postlethwait J."/>
            <person name="Bobe J."/>
            <person name="Dillon D."/>
            <person name="Chandos A."/>
            <person name="von Hippel F."/>
            <person name="Guiguen Y."/>
        </authorList>
    </citation>
    <scope>NUCLEOTIDE SEQUENCE</scope>
    <source>
        <strain evidence="1">YG-Jan2019</strain>
    </source>
</reference>
<dbReference type="EMBL" id="CM055740">
    <property type="protein sequence ID" value="KAJ8002789.1"/>
    <property type="molecule type" value="Genomic_DNA"/>
</dbReference>
<comment type="caution">
    <text evidence="1">The sequence shown here is derived from an EMBL/GenBank/DDBJ whole genome shotgun (WGS) entry which is preliminary data.</text>
</comment>
<dbReference type="Proteomes" id="UP001157502">
    <property type="component" value="Chromosome 13"/>
</dbReference>
<accession>A0ACC2GGB0</accession>
<protein>
    <submittedName>
        <fullName evidence="1">Uncharacterized protein</fullName>
    </submittedName>
</protein>
<name>A0ACC2GGB0_DALPE</name>
<organism evidence="1 2">
    <name type="scientific">Dallia pectoralis</name>
    <name type="common">Alaska blackfish</name>
    <dbReference type="NCBI Taxonomy" id="75939"/>
    <lineage>
        <taxon>Eukaryota</taxon>
        <taxon>Metazoa</taxon>
        <taxon>Chordata</taxon>
        <taxon>Craniata</taxon>
        <taxon>Vertebrata</taxon>
        <taxon>Euteleostomi</taxon>
        <taxon>Actinopterygii</taxon>
        <taxon>Neopterygii</taxon>
        <taxon>Teleostei</taxon>
        <taxon>Protacanthopterygii</taxon>
        <taxon>Esociformes</taxon>
        <taxon>Umbridae</taxon>
        <taxon>Dallia</taxon>
    </lineage>
</organism>